<evidence type="ECO:0000313" key="3">
    <source>
        <dbReference type="Proteomes" id="UP000799429"/>
    </source>
</evidence>
<keyword evidence="1" id="KW-1133">Transmembrane helix</keyword>
<evidence type="ECO:0000256" key="1">
    <source>
        <dbReference type="SAM" id="Phobius"/>
    </source>
</evidence>
<feature type="transmembrane region" description="Helical" evidence="1">
    <location>
        <begin position="99"/>
        <end position="119"/>
    </location>
</feature>
<organism evidence="2 3">
    <name type="scientific">Patellaria atrata CBS 101060</name>
    <dbReference type="NCBI Taxonomy" id="1346257"/>
    <lineage>
        <taxon>Eukaryota</taxon>
        <taxon>Fungi</taxon>
        <taxon>Dikarya</taxon>
        <taxon>Ascomycota</taxon>
        <taxon>Pezizomycotina</taxon>
        <taxon>Dothideomycetes</taxon>
        <taxon>Dothideomycetes incertae sedis</taxon>
        <taxon>Patellariales</taxon>
        <taxon>Patellariaceae</taxon>
        <taxon>Patellaria</taxon>
    </lineage>
</organism>
<dbReference type="OrthoDB" id="4140442at2759"/>
<dbReference type="AlphaFoldDB" id="A0A9P4VQ44"/>
<keyword evidence="1" id="KW-0472">Membrane</keyword>
<feature type="transmembrane region" description="Helical" evidence="1">
    <location>
        <begin position="230"/>
        <end position="247"/>
    </location>
</feature>
<dbReference type="EMBL" id="MU006098">
    <property type="protein sequence ID" value="KAF2837945.1"/>
    <property type="molecule type" value="Genomic_DNA"/>
</dbReference>
<dbReference type="Proteomes" id="UP000799429">
    <property type="component" value="Unassembled WGS sequence"/>
</dbReference>
<sequence>MSIVSIRCASSFRCKYLQLPPALRSFVTQFQETQPSRNIRWFSRSIRVRQLPQAPSFKKGSVPAANPSNPNASLRVTTPASLALKTTPTVIYEAPRTPFFTWNALATGTLFFLAGAYTLDNFVLRRPPNLPWFVPYAYGASSLLLISFGVYFVRAPHGLVKSLTVVPVRNGSRPTIKIVLREKPFIPFIKGVVKEASLQDITIGARVAGFQDPWSVLRREIREKKARQNILTRAAFSVAGSFFRILLATRRMWFREGQVKIYIGEDQFWKIDMSGWMMEDGKGIVVCSRLKF</sequence>
<evidence type="ECO:0000313" key="2">
    <source>
        <dbReference type="EMBL" id="KAF2837945.1"/>
    </source>
</evidence>
<gene>
    <name evidence="2" type="ORF">M501DRAFT_1058814</name>
</gene>
<protein>
    <submittedName>
        <fullName evidence="2">Uncharacterized protein</fullName>
    </submittedName>
</protein>
<keyword evidence="1" id="KW-0812">Transmembrane</keyword>
<accession>A0A9P4VQ44</accession>
<reference evidence="2" key="1">
    <citation type="journal article" date="2020" name="Stud. Mycol.">
        <title>101 Dothideomycetes genomes: a test case for predicting lifestyles and emergence of pathogens.</title>
        <authorList>
            <person name="Haridas S."/>
            <person name="Albert R."/>
            <person name="Binder M."/>
            <person name="Bloem J."/>
            <person name="Labutti K."/>
            <person name="Salamov A."/>
            <person name="Andreopoulos B."/>
            <person name="Baker S."/>
            <person name="Barry K."/>
            <person name="Bills G."/>
            <person name="Bluhm B."/>
            <person name="Cannon C."/>
            <person name="Castanera R."/>
            <person name="Culley D."/>
            <person name="Daum C."/>
            <person name="Ezra D."/>
            <person name="Gonzalez J."/>
            <person name="Henrissat B."/>
            <person name="Kuo A."/>
            <person name="Liang C."/>
            <person name="Lipzen A."/>
            <person name="Lutzoni F."/>
            <person name="Magnuson J."/>
            <person name="Mondo S."/>
            <person name="Nolan M."/>
            <person name="Ohm R."/>
            <person name="Pangilinan J."/>
            <person name="Park H.-J."/>
            <person name="Ramirez L."/>
            <person name="Alfaro M."/>
            <person name="Sun H."/>
            <person name="Tritt A."/>
            <person name="Yoshinaga Y."/>
            <person name="Zwiers L.-H."/>
            <person name="Turgeon B."/>
            <person name="Goodwin S."/>
            <person name="Spatafora J."/>
            <person name="Crous P."/>
            <person name="Grigoriev I."/>
        </authorList>
    </citation>
    <scope>NUCLEOTIDE SEQUENCE</scope>
    <source>
        <strain evidence="2">CBS 101060</strain>
    </source>
</reference>
<feature type="transmembrane region" description="Helical" evidence="1">
    <location>
        <begin position="131"/>
        <end position="153"/>
    </location>
</feature>
<proteinExistence type="predicted"/>
<name>A0A9P4VQ44_9PEZI</name>
<comment type="caution">
    <text evidence="2">The sequence shown here is derived from an EMBL/GenBank/DDBJ whole genome shotgun (WGS) entry which is preliminary data.</text>
</comment>
<keyword evidence="3" id="KW-1185">Reference proteome</keyword>